<evidence type="ECO:0000256" key="2">
    <source>
        <dbReference type="ARBA" id="ARBA00004370"/>
    </source>
</evidence>
<feature type="compositionally biased region" description="Low complexity" evidence="12">
    <location>
        <begin position="769"/>
        <end position="784"/>
    </location>
</feature>
<name>A0A927F1W8_9ACTN</name>
<feature type="compositionally biased region" description="Low complexity" evidence="12">
    <location>
        <begin position="103"/>
        <end position="123"/>
    </location>
</feature>
<evidence type="ECO:0000256" key="10">
    <source>
        <dbReference type="ARBA" id="ARBA00022989"/>
    </source>
</evidence>
<dbReference type="PROSITE" id="PS50109">
    <property type="entry name" value="HIS_KIN"/>
    <property type="match status" value="1"/>
</dbReference>
<evidence type="ECO:0000256" key="8">
    <source>
        <dbReference type="ARBA" id="ARBA00022777"/>
    </source>
</evidence>
<keyword evidence="8" id="KW-0418">Kinase</keyword>
<keyword evidence="7" id="KW-0547">Nucleotide-binding</keyword>
<dbReference type="GO" id="GO:0016020">
    <property type="term" value="C:membrane"/>
    <property type="evidence" value="ECO:0007669"/>
    <property type="project" value="UniProtKB-SubCell"/>
</dbReference>
<sequence length="986" mass="102020">MQRLRGGRRQRQDAPQEAPGRRARVRNRLLASVALCTVAVVAAGVPSIVTGTSDVAQAQDLVDRAETARLAVSLAHAVADERDDTVRALAERGADRAPDVPEAEVPGAAAPDPGLPDPGVTDPDVPDPGVPDPGVPDPGVPDPGVPGTATGGTGVPDPGTPGGTGTPGATGTGTSGAASPVNHTVRRPGAVAAGDEEADAASRSRVDRKVAELRPQLPSDVRALLDRLPELRQEAEAADGGAKDAQAAHSGYTDIVLALGGVAEAAARELPARAGDDTAAALPHLGRAVAQASATRGLLLGVLTEQDGDSRLASAAQAARVREQGALADFERLAPDRTRETFGSTVNGTDVTTAETYLDELADRPELTDAELDVSPERVASALTTRIDRMRGVHSALAGAEVARLEQLRDDDVTALQLRIALLGAAVLLAAGAGISAARSMARPLAAVRRGSMRVAADPVAEEPVRYTGRNDEFADVVRAVNTLRDVAAGLDERARTAGEATAGHDAERDRLGAECTRLRTERDALRAELTGRDGAVHGTFVQLALRSLGLVERQLALIESMEEKEAEPERLKTLFTLDHMATRMRRHGENLLLLAGSEHAAGHQPQPVPLLDVLRASLSEIERYERVELTSLPPHAQVSGFAADDVSHLVAELLDNATSFSPPDARVELSGWLLENGEVMLSVQDEGIGMAADRLVELNERLGEPGDRRPPEPDGQGAGGLGLGLYVVARLAARHGIRVQLRPQRQGGITAVAVLPRALLPDRPAPGVPGAAAPGETPTGMPGSVAEANSNALPPRPGRRLAARRLPDPAPGNPGDGSAPDTAPAAPAPEGRGPAPGQNEPAVPAASAPPPAAVRLPAQPAEPDEHARAVDEPPPSRAESGEQRPAGRRLTDKGLPKRTPHLTSPPPRSGATGAPDRGGVTADELRKRLGGFQSGARQGLREAAARIAADEPSADRTGGEPAEGPGPSDDRPGADDMGGTEEARQ</sequence>
<dbReference type="SUPFAM" id="SSF55874">
    <property type="entry name" value="ATPase domain of HSP90 chaperone/DNA topoisomerase II/histidine kinase"/>
    <property type="match status" value="1"/>
</dbReference>
<keyword evidence="5" id="KW-0808">Transferase</keyword>
<dbReference type="InterPro" id="IPR036890">
    <property type="entry name" value="HATPase_C_sf"/>
</dbReference>
<dbReference type="EMBL" id="JACXYU010000011">
    <property type="protein sequence ID" value="MBD3933683.1"/>
    <property type="molecule type" value="Genomic_DNA"/>
</dbReference>
<keyword evidence="11" id="KW-0902">Two-component regulatory system</keyword>
<evidence type="ECO:0000313" key="16">
    <source>
        <dbReference type="EMBL" id="MBD3933683.1"/>
    </source>
</evidence>
<feature type="compositionally biased region" description="Pro residues" evidence="12">
    <location>
        <begin position="126"/>
        <end position="144"/>
    </location>
</feature>
<evidence type="ECO:0000259" key="14">
    <source>
        <dbReference type="PROSITE" id="PS50109"/>
    </source>
</evidence>
<keyword evidence="4" id="KW-0597">Phosphoprotein</keyword>
<evidence type="ECO:0000256" key="4">
    <source>
        <dbReference type="ARBA" id="ARBA00022553"/>
    </source>
</evidence>
<dbReference type="Pfam" id="PF08376">
    <property type="entry name" value="NIT"/>
    <property type="match status" value="1"/>
</dbReference>
<evidence type="ECO:0000256" key="5">
    <source>
        <dbReference type="ARBA" id="ARBA00022679"/>
    </source>
</evidence>
<keyword evidence="13" id="KW-0472">Membrane</keyword>
<reference evidence="16" key="1">
    <citation type="submission" date="2020-09" db="EMBL/GenBank/DDBJ databases">
        <title>Secondary metabolite and genome analysis of marine Streptomyces chumphonensis KK1-2T.</title>
        <authorList>
            <person name="Phongsopitanun W."/>
            <person name="Kanchanasin P."/>
            <person name="Pittayakhajonwut P."/>
            <person name="Suwanborirux K."/>
            <person name="Tanasupawat S."/>
        </authorList>
    </citation>
    <scope>NUCLEOTIDE SEQUENCE</scope>
    <source>
        <strain evidence="16">KK1-2</strain>
    </source>
</reference>
<feature type="compositionally biased region" description="Gly residues" evidence="12">
    <location>
        <begin position="149"/>
        <end position="174"/>
    </location>
</feature>
<comment type="caution">
    <text evidence="16">The sequence shown here is derived from an EMBL/GenBank/DDBJ whole genome shotgun (WGS) entry which is preliminary data.</text>
</comment>
<gene>
    <name evidence="16" type="ORF">IF129_19260</name>
</gene>
<evidence type="ECO:0000256" key="9">
    <source>
        <dbReference type="ARBA" id="ARBA00022840"/>
    </source>
</evidence>
<dbReference type="RefSeq" id="WP_191210982.1">
    <property type="nucleotide sequence ID" value="NZ_BAABKL010000033.1"/>
</dbReference>
<evidence type="ECO:0000256" key="12">
    <source>
        <dbReference type="SAM" id="MobiDB-lite"/>
    </source>
</evidence>
<evidence type="ECO:0000256" key="1">
    <source>
        <dbReference type="ARBA" id="ARBA00000085"/>
    </source>
</evidence>
<feature type="domain" description="HAMP" evidence="15">
    <location>
        <begin position="439"/>
        <end position="493"/>
    </location>
</feature>
<keyword evidence="10 13" id="KW-1133">Transmembrane helix</keyword>
<dbReference type="InterPro" id="IPR005467">
    <property type="entry name" value="His_kinase_dom"/>
</dbReference>
<feature type="compositionally biased region" description="Low complexity" evidence="12">
    <location>
        <begin position="817"/>
        <end position="847"/>
    </location>
</feature>
<evidence type="ECO:0000256" key="3">
    <source>
        <dbReference type="ARBA" id="ARBA00012438"/>
    </source>
</evidence>
<dbReference type="EC" id="2.7.13.3" evidence="3"/>
<dbReference type="InterPro" id="IPR003660">
    <property type="entry name" value="HAMP_dom"/>
</dbReference>
<feature type="region of interest" description="Disordered" evidence="12">
    <location>
        <begin position="92"/>
        <end position="182"/>
    </location>
</feature>
<accession>A0A927F1W8</accession>
<feature type="region of interest" description="Disordered" evidence="12">
    <location>
        <begin position="1"/>
        <end position="22"/>
    </location>
</feature>
<keyword evidence="6 13" id="KW-0812">Transmembrane</keyword>
<proteinExistence type="predicted"/>
<evidence type="ECO:0000256" key="11">
    <source>
        <dbReference type="ARBA" id="ARBA00023012"/>
    </source>
</evidence>
<dbReference type="PANTHER" id="PTHR44936">
    <property type="entry name" value="SENSOR PROTEIN CREC"/>
    <property type="match status" value="1"/>
</dbReference>
<dbReference type="Gene3D" id="6.10.340.10">
    <property type="match status" value="1"/>
</dbReference>
<evidence type="ECO:0000256" key="13">
    <source>
        <dbReference type="SAM" id="Phobius"/>
    </source>
</evidence>
<dbReference type="SMART" id="SM00387">
    <property type="entry name" value="HATPase_c"/>
    <property type="match status" value="1"/>
</dbReference>
<evidence type="ECO:0000256" key="7">
    <source>
        <dbReference type="ARBA" id="ARBA00022741"/>
    </source>
</evidence>
<dbReference type="InterPro" id="IPR013587">
    <property type="entry name" value="Nitrate/nitrite_sensing"/>
</dbReference>
<comment type="subcellular location">
    <subcellularLocation>
        <location evidence="2">Membrane</location>
    </subcellularLocation>
</comment>
<dbReference type="GO" id="GO:0004673">
    <property type="term" value="F:protein histidine kinase activity"/>
    <property type="evidence" value="ECO:0007669"/>
    <property type="project" value="UniProtKB-EC"/>
</dbReference>
<feature type="transmembrane region" description="Helical" evidence="13">
    <location>
        <begin position="29"/>
        <end position="49"/>
    </location>
</feature>
<dbReference type="PROSITE" id="PS50885">
    <property type="entry name" value="HAMP"/>
    <property type="match status" value="1"/>
</dbReference>
<protein>
    <recommendedName>
        <fullName evidence="3">histidine kinase</fullName>
        <ecNumber evidence="3">2.7.13.3</ecNumber>
    </recommendedName>
</protein>
<dbReference type="Proteomes" id="UP000632289">
    <property type="component" value="Unassembled WGS sequence"/>
</dbReference>
<keyword evidence="9" id="KW-0067">ATP-binding</keyword>
<evidence type="ECO:0000313" key="17">
    <source>
        <dbReference type="Proteomes" id="UP000632289"/>
    </source>
</evidence>
<dbReference type="GO" id="GO:0000160">
    <property type="term" value="P:phosphorelay signal transduction system"/>
    <property type="evidence" value="ECO:0007669"/>
    <property type="project" value="UniProtKB-KW"/>
</dbReference>
<evidence type="ECO:0000256" key="6">
    <source>
        <dbReference type="ARBA" id="ARBA00022692"/>
    </source>
</evidence>
<dbReference type="Gene3D" id="3.30.565.10">
    <property type="entry name" value="Histidine kinase-like ATPase, C-terminal domain"/>
    <property type="match status" value="1"/>
</dbReference>
<keyword evidence="17" id="KW-1185">Reference proteome</keyword>
<dbReference type="AlphaFoldDB" id="A0A927F1W8"/>
<dbReference type="InterPro" id="IPR003594">
    <property type="entry name" value="HATPase_dom"/>
</dbReference>
<organism evidence="16 17">
    <name type="scientific">Streptomyces chumphonensis</name>
    <dbReference type="NCBI Taxonomy" id="1214925"/>
    <lineage>
        <taxon>Bacteria</taxon>
        <taxon>Bacillati</taxon>
        <taxon>Actinomycetota</taxon>
        <taxon>Actinomycetes</taxon>
        <taxon>Kitasatosporales</taxon>
        <taxon>Streptomycetaceae</taxon>
        <taxon>Streptomyces</taxon>
    </lineage>
</organism>
<feature type="region of interest" description="Disordered" evidence="12">
    <location>
        <begin position="763"/>
        <end position="986"/>
    </location>
</feature>
<evidence type="ECO:0000259" key="15">
    <source>
        <dbReference type="PROSITE" id="PS50885"/>
    </source>
</evidence>
<comment type="catalytic activity">
    <reaction evidence="1">
        <text>ATP + protein L-histidine = ADP + protein N-phospho-L-histidine.</text>
        <dbReference type="EC" id="2.7.13.3"/>
    </reaction>
</comment>
<dbReference type="GO" id="GO:0005524">
    <property type="term" value="F:ATP binding"/>
    <property type="evidence" value="ECO:0007669"/>
    <property type="project" value="UniProtKB-KW"/>
</dbReference>
<dbReference type="Pfam" id="PF02518">
    <property type="entry name" value="HATPase_c"/>
    <property type="match status" value="1"/>
</dbReference>
<dbReference type="PANTHER" id="PTHR44936:SF9">
    <property type="entry name" value="SENSOR PROTEIN CREC"/>
    <property type="match status" value="1"/>
</dbReference>
<dbReference type="InterPro" id="IPR050980">
    <property type="entry name" value="2C_sensor_his_kinase"/>
</dbReference>
<feature type="domain" description="Histidine kinase" evidence="14">
    <location>
        <begin position="647"/>
        <end position="760"/>
    </location>
</feature>